<feature type="region of interest" description="Disordered" evidence="4">
    <location>
        <begin position="1203"/>
        <end position="1252"/>
    </location>
</feature>
<dbReference type="Pfam" id="PF07813">
    <property type="entry name" value="LTXXQ"/>
    <property type="match status" value="1"/>
</dbReference>
<dbReference type="AlphaFoldDB" id="A0A1I3IJK8"/>
<evidence type="ECO:0000256" key="2">
    <source>
        <dbReference type="ARBA" id="ARBA00022729"/>
    </source>
</evidence>
<feature type="compositionally biased region" description="Polar residues" evidence="4">
    <location>
        <begin position="753"/>
        <end position="772"/>
    </location>
</feature>
<evidence type="ECO:0000256" key="5">
    <source>
        <dbReference type="SAM" id="SignalP"/>
    </source>
</evidence>
<feature type="region of interest" description="Disordered" evidence="4">
    <location>
        <begin position="1131"/>
        <end position="1167"/>
    </location>
</feature>
<evidence type="ECO:0000313" key="8">
    <source>
        <dbReference type="Proteomes" id="UP000199518"/>
    </source>
</evidence>
<feature type="compositionally biased region" description="Gly residues" evidence="4">
    <location>
        <begin position="34"/>
        <end position="66"/>
    </location>
</feature>
<accession>A0A1I3IJK8</accession>
<feature type="compositionally biased region" description="Gly residues" evidence="4">
    <location>
        <begin position="1182"/>
        <end position="1197"/>
    </location>
</feature>
<dbReference type="RefSeq" id="WP_139228457.1">
    <property type="nucleotide sequence ID" value="NZ_FOQD01000009.1"/>
</dbReference>
<feature type="domain" description="NolW-like" evidence="6">
    <location>
        <begin position="413"/>
        <end position="467"/>
    </location>
</feature>
<dbReference type="GO" id="GO:0042597">
    <property type="term" value="C:periplasmic space"/>
    <property type="evidence" value="ECO:0007669"/>
    <property type="project" value="InterPro"/>
</dbReference>
<feature type="domain" description="NolW-like" evidence="6">
    <location>
        <begin position="897"/>
        <end position="994"/>
    </location>
</feature>
<evidence type="ECO:0000256" key="3">
    <source>
        <dbReference type="ARBA" id="ARBA00023136"/>
    </source>
</evidence>
<feature type="region of interest" description="Disordered" evidence="4">
    <location>
        <begin position="34"/>
        <end position="102"/>
    </location>
</feature>
<dbReference type="Pfam" id="PF03958">
    <property type="entry name" value="Secretin_N"/>
    <property type="match status" value="2"/>
</dbReference>
<gene>
    <name evidence="7" type="ORF">SAMN05421753_109150</name>
</gene>
<dbReference type="InterPro" id="IPR050810">
    <property type="entry name" value="Bact_Secretion_Sys_Channel"/>
</dbReference>
<feature type="chain" id="PRO_5011739101" evidence="5">
    <location>
        <begin position="30"/>
        <end position="1252"/>
    </location>
</feature>
<dbReference type="OrthoDB" id="221929at2"/>
<protein>
    <submittedName>
        <fullName evidence="7">LTXXQ motif family protein</fullName>
    </submittedName>
</protein>
<evidence type="ECO:0000313" key="7">
    <source>
        <dbReference type="EMBL" id="SFI48059.1"/>
    </source>
</evidence>
<evidence type="ECO:0000256" key="1">
    <source>
        <dbReference type="ARBA" id="ARBA00004370"/>
    </source>
</evidence>
<dbReference type="InterPro" id="IPR005644">
    <property type="entry name" value="NolW-like"/>
</dbReference>
<dbReference type="InterPro" id="IPR012899">
    <property type="entry name" value="LTXXQ"/>
</dbReference>
<feature type="compositionally biased region" description="Low complexity" evidence="4">
    <location>
        <begin position="1135"/>
        <end position="1162"/>
    </location>
</feature>
<keyword evidence="8" id="KW-1185">Reference proteome</keyword>
<dbReference type="STRING" id="1576369.SAMN05421753_109150"/>
<keyword evidence="3" id="KW-0472">Membrane</keyword>
<dbReference type="GO" id="GO:0015627">
    <property type="term" value="C:type II protein secretion system complex"/>
    <property type="evidence" value="ECO:0007669"/>
    <property type="project" value="TreeGrafter"/>
</dbReference>
<name>A0A1I3IJK8_9PLAN</name>
<comment type="subcellular location">
    <subcellularLocation>
        <location evidence="1">Membrane</location>
    </subcellularLocation>
</comment>
<dbReference type="Proteomes" id="UP000199518">
    <property type="component" value="Unassembled WGS sequence"/>
</dbReference>
<feature type="region of interest" description="Disordered" evidence="4">
    <location>
        <begin position="1178"/>
        <end position="1197"/>
    </location>
</feature>
<feature type="compositionally biased region" description="Basic and acidic residues" evidence="4">
    <location>
        <begin position="74"/>
        <end position="102"/>
    </location>
</feature>
<dbReference type="PANTHER" id="PTHR30332:SF24">
    <property type="entry name" value="SECRETIN GSPD-RELATED"/>
    <property type="match status" value="1"/>
</dbReference>
<proteinExistence type="predicted"/>
<dbReference type="EMBL" id="FOQD01000009">
    <property type="protein sequence ID" value="SFI48059.1"/>
    <property type="molecule type" value="Genomic_DNA"/>
</dbReference>
<organism evidence="7 8">
    <name type="scientific">Planctomicrobium piriforme</name>
    <dbReference type="NCBI Taxonomy" id="1576369"/>
    <lineage>
        <taxon>Bacteria</taxon>
        <taxon>Pseudomonadati</taxon>
        <taxon>Planctomycetota</taxon>
        <taxon>Planctomycetia</taxon>
        <taxon>Planctomycetales</taxon>
        <taxon>Planctomycetaceae</taxon>
        <taxon>Planctomicrobium</taxon>
    </lineage>
</organism>
<reference evidence="8" key="1">
    <citation type="submission" date="2016-10" db="EMBL/GenBank/DDBJ databases">
        <authorList>
            <person name="Varghese N."/>
            <person name="Submissions S."/>
        </authorList>
    </citation>
    <scope>NUCLEOTIDE SEQUENCE [LARGE SCALE GENOMIC DNA]</scope>
    <source>
        <strain evidence="8">DSM 26348</strain>
    </source>
</reference>
<feature type="compositionally biased region" description="Low complexity" evidence="4">
    <location>
        <begin position="242"/>
        <end position="257"/>
    </location>
</feature>
<feature type="region of interest" description="Disordered" evidence="4">
    <location>
        <begin position="747"/>
        <end position="793"/>
    </location>
</feature>
<dbReference type="InterPro" id="IPR038591">
    <property type="entry name" value="NolW-like_sf"/>
</dbReference>
<evidence type="ECO:0000259" key="6">
    <source>
        <dbReference type="Pfam" id="PF03958"/>
    </source>
</evidence>
<dbReference type="PANTHER" id="PTHR30332">
    <property type="entry name" value="PROBABLE GENERAL SECRETION PATHWAY PROTEIN D"/>
    <property type="match status" value="1"/>
</dbReference>
<dbReference type="GO" id="GO:0016020">
    <property type="term" value="C:membrane"/>
    <property type="evidence" value="ECO:0007669"/>
    <property type="project" value="UniProtKB-SubCell"/>
</dbReference>
<feature type="region of interest" description="Disordered" evidence="4">
    <location>
        <begin position="228"/>
        <end position="257"/>
    </location>
</feature>
<dbReference type="Gene3D" id="3.30.1370.120">
    <property type="match status" value="4"/>
</dbReference>
<keyword evidence="2 5" id="KW-0732">Signal</keyword>
<sequence length="1252" mass="131713">MPTYSFSKFARRLLLALCTASLLTGDLLAQDGGRGGPGGGFSGRGGFGGPPGGFSGRGGGGRGGLLGELSNDATRAELKVTDEQKQKIDALSEAQRGNRDQFGDVMQRMQSAQTEEERNQIRDEMRKRFEEMSKQTDAQVKGILTADQAKRLDQLRLHREGPGAFGRDSELATEFGLTDEQKQKFQTLSEERMAARFAMGRGSSDEDRAKFDQEWAAKYLAVLTPEQQTKWKDRLGPPPADSAPTGAAATPAATPAVTAPAKPRTVIIEAVPEGAKAVASFGAPAAMNSSPADPNAPAAADVAKATDGPKKMSFNFRYAPWTEVLKMFAEEAGLSLDLNALPPGTFNYYDQGQYTATEALDILNGYLLPKGYCLIRRDEFLVCVNIDEPIPPSLVPIISTDDIDKRGRNELLTVIFPLEGVDIEQVASEVNDIKGPQGKVVGLKSTNSILVTDIGSNLRRIRNLLADVTARGGPNDITFKAYQVKNVPVSDAETIVRSLLGITVGATNVSSVTEGRRDPRSPPPAAPRVDPHQARVTTDLRTNQLLVTATLGQHLLVEQALKTVDVPGDASQFSPSSTKPFLKVYNLTSSDPREVTKTIDALMPGIVVNEDARNGKIHIQASPDQHRQVEMLIAQMEGMGGGRQMAVIPLSTLDPVSVTGTIRSMFLKEGDAAPTVEADLYGRQLMIRGTADQLTQIRTLLTQLGEDGTGQRRDSLERVRTIPLSGRDPAELLPLIERMWTKKNGAGIRVVNPPSSGNGTAPSMSPPTSQRTPEQRHPLGDAPTTQRGSVMSPASGRIPVLTAAQTTVINNDGETAPQSDLAKDLDALLGNVESKPAAQSTPAAGNVAPSEPRADVSITIMGDELVITSSDPKQLDELQDLLNQTMQALPPRITWTVFTLQAADATEAANMLKLLFPGTTVAASSSSTSSSMFGSLGSGASSLGSSLMDMTGLGTLGSTQQLKIIPDLRLNALFVAGPAAQVREVEEMLKVLDSTSLGGDSLRDKLSRMIPINHANAQDVYNIVKEVYKNYIDPPRMQDNNNPLAMFAAGGGGRGGRNETPPPASKLAIGVDTNSSNLIVWADEPLFREIEELVQSLDTAAEDARRTVRVVTLENTSSAVMQNALGSLMPQVKVSTTGSRSGSTTSSTPSSGSPIPSPSSSGAPNSDQMRQFFEQRMRDRGTGGGGTGGGQGGFGGGGFGNGGFGGGMGGGGFGGGGAPGGGFGGGGFGGGRGGNFGGGGGGGNNGGNRGNR</sequence>
<dbReference type="GO" id="GO:0009306">
    <property type="term" value="P:protein secretion"/>
    <property type="evidence" value="ECO:0007669"/>
    <property type="project" value="TreeGrafter"/>
</dbReference>
<feature type="region of interest" description="Disordered" evidence="4">
    <location>
        <begin position="510"/>
        <end position="531"/>
    </location>
</feature>
<feature type="signal peptide" evidence="5">
    <location>
        <begin position="1"/>
        <end position="29"/>
    </location>
</feature>
<evidence type="ECO:0000256" key="4">
    <source>
        <dbReference type="SAM" id="MobiDB-lite"/>
    </source>
</evidence>